<name>A0AAW0ADV3_9AGAR</name>
<comment type="caution">
    <text evidence="2">The sequence shown here is derived from an EMBL/GenBank/DDBJ whole genome shotgun (WGS) entry which is preliminary data.</text>
</comment>
<evidence type="ECO:0000256" key="1">
    <source>
        <dbReference type="SAM" id="MobiDB-lite"/>
    </source>
</evidence>
<sequence length="100" mass="11057">MNSEPFILLVCKAQSRKSTPSSTRTDPQALQHDDDSAPQKVLRSAKHNHHFTPPCPFVPTHVLFAHETPLVVASATVLFANISPLNYSDLKDPETPARWG</sequence>
<dbReference type="EMBL" id="JAWWNJ010000072">
    <property type="protein sequence ID" value="KAK7007101.1"/>
    <property type="molecule type" value="Genomic_DNA"/>
</dbReference>
<feature type="compositionally biased region" description="Polar residues" evidence="1">
    <location>
        <begin position="16"/>
        <end position="28"/>
    </location>
</feature>
<protein>
    <submittedName>
        <fullName evidence="2">Uncharacterized protein</fullName>
    </submittedName>
</protein>
<evidence type="ECO:0000313" key="3">
    <source>
        <dbReference type="Proteomes" id="UP001362999"/>
    </source>
</evidence>
<evidence type="ECO:0000313" key="2">
    <source>
        <dbReference type="EMBL" id="KAK7007101.1"/>
    </source>
</evidence>
<dbReference type="AlphaFoldDB" id="A0AAW0ADV3"/>
<feature type="region of interest" description="Disordered" evidence="1">
    <location>
        <begin position="14"/>
        <end position="37"/>
    </location>
</feature>
<dbReference type="Proteomes" id="UP001362999">
    <property type="component" value="Unassembled WGS sequence"/>
</dbReference>
<reference evidence="2 3" key="1">
    <citation type="journal article" date="2024" name="J Genomics">
        <title>Draft genome sequencing and assembly of Favolaschia claudopus CIRM-BRFM 2984 isolated from oak limbs.</title>
        <authorList>
            <person name="Navarro D."/>
            <person name="Drula E."/>
            <person name="Chaduli D."/>
            <person name="Cazenave R."/>
            <person name="Ahrendt S."/>
            <person name="Wang J."/>
            <person name="Lipzen A."/>
            <person name="Daum C."/>
            <person name="Barry K."/>
            <person name="Grigoriev I.V."/>
            <person name="Favel A."/>
            <person name="Rosso M.N."/>
            <person name="Martin F."/>
        </authorList>
    </citation>
    <scope>NUCLEOTIDE SEQUENCE [LARGE SCALE GENOMIC DNA]</scope>
    <source>
        <strain evidence="2 3">CIRM-BRFM 2984</strain>
    </source>
</reference>
<gene>
    <name evidence="2" type="ORF">R3P38DRAFT_3212747</name>
</gene>
<proteinExistence type="predicted"/>
<organism evidence="2 3">
    <name type="scientific">Favolaschia claudopus</name>
    <dbReference type="NCBI Taxonomy" id="2862362"/>
    <lineage>
        <taxon>Eukaryota</taxon>
        <taxon>Fungi</taxon>
        <taxon>Dikarya</taxon>
        <taxon>Basidiomycota</taxon>
        <taxon>Agaricomycotina</taxon>
        <taxon>Agaricomycetes</taxon>
        <taxon>Agaricomycetidae</taxon>
        <taxon>Agaricales</taxon>
        <taxon>Marasmiineae</taxon>
        <taxon>Mycenaceae</taxon>
        <taxon>Favolaschia</taxon>
    </lineage>
</organism>
<keyword evidence="3" id="KW-1185">Reference proteome</keyword>
<accession>A0AAW0ADV3</accession>